<dbReference type="AlphaFoldDB" id="A0A0F9AS21"/>
<feature type="non-terminal residue" evidence="1">
    <location>
        <position position="102"/>
    </location>
</feature>
<proteinExistence type="predicted"/>
<organism evidence="1">
    <name type="scientific">marine sediment metagenome</name>
    <dbReference type="NCBI Taxonomy" id="412755"/>
    <lineage>
        <taxon>unclassified sequences</taxon>
        <taxon>metagenomes</taxon>
        <taxon>ecological metagenomes</taxon>
    </lineage>
</organism>
<gene>
    <name evidence="1" type="ORF">LCGC14_2616050</name>
</gene>
<name>A0A0F9AS21_9ZZZZ</name>
<reference evidence="1" key="1">
    <citation type="journal article" date="2015" name="Nature">
        <title>Complex archaea that bridge the gap between prokaryotes and eukaryotes.</title>
        <authorList>
            <person name="Spang A."/>
            <person name="Saw J.H."/>
            <person name="Jorgensen S.L."/>
            <person name="Zaremba-Niedzwiedzka K."/>
            <person name="Martijn J."/>
            <person name="Lind A.E."/>
            <person name="van Eijk R."/>
            <person name="Schleper C."/>
            <person name="Guy L."/>
            <person name="Ettema T.J."/>
        </authorList>
    </citation>
    <scope>NUCLEOTIDE SEQUENCE</scope>
</reference>
<sequence>MVKKEIIISEVKQKEGLACQQIIDDKKRSITPYTKEEILKDITKKGCRLCNSKFRKEAETMFLKQRQPNYNVIVALLRGKGEHFNWITVRNHLVVHFKGHKK</sequence>
<accession>A0A0F9AS21</accession>
<protein>
    <submittedName>
        <fullName evidence="1">Uncharacterized protein</fullName>
    </submittedName>
</protein>
<dbReference type="EMBL" id="LAZR01044523">
    <property type="protein sequence ID" value="KKL04437.1"/>
    <property type="molecule type" value="Genomic_DNA"/>
</dbReference>
<evidence type="ECO:0000313" key="1">
    <source>
        <dbReference type="EMBL" id="KKL04437.1"/>
    </source>
</evidence>
<comment type="caution">
    <text evidence="1">The sequence shown here is derived from an EMBL/GenBank/DDBJ whole genome shotgun (WGS) entry which is preliminary data.</text>
</comment>